<dbReference type="PIRSF" id="PIRSF000903">
    <property type="entry name" value="B5n-ttraPtase_sm"/>
    <property type="match status" value="1"/>
</dbReference>
<dbReference type="Gene3D" id="3.60.21.10">
    <property type="match status" value="1"/>
</dbReference>
<evidence type="ECO:0000256" key="7">
    <source>
        <dbReference type="ARBA" id="ARBA00033210"/>
    </source>
</evidence>
<protein>
    <recommendedName>
        <fullName evidence="3">bis(5'-nucleosyl)-tetraphosphatase (symmetrical)</fullName>
        <ecNumber evidence="3">3.6.1.41</ecNumber>
    </recommendedName>
    <alternativeName>
        <fullName evidence="6">Ap4A hydrolase</fullName>
    </alternativeName>
    <alternativeName>
        <fullName evidence="5">Diadenosine 5',5'''-P1,P4-tetraphosphate pyrophosphohydrolase</fullName>
    </alternativeName>
    <alternativeName>
        <fullName evidence="7">Diadenosine tetraphosphatase</fullName>
    </alternativeName>
</protein>
<evidence type="ECO:0000256" key="3">
    <source>
        <dbReference type="ARBA" id="ARBA00012506"/>
    </source>
</evidence>
<comment type="similarity">
    <text evidence="2">Belongs to the Ap4A hydrolase family.</text>
</comment>
<evidence type="ECO:0000256" key="4">
    <source>
        <dbReference type="ARBA" id="ARBA00022801"/>
    </source>
</evidence>
<dbReference type="InterPro" id="IPR050126">
    <property type="entry name" value="Ap4A_hydrolase"/>
</dbReference>
<dbReference type="GO" id="GO:0016791">
    <property type="term" value="F:phosphatase activity"/>
    <property type="evidence" value="ECO:0007669"/>
    <property type="project" value="TreeGrafter"/>
</dbReference>
<evidence type="ECO:0000256" key="8">
    <source>
        <dbReference type="ARBA" id="ARBA00049417"/>
    </source>
</evidence>
<dbReference type="PANTHER" id="PTHR42850">
    <property type="entry name" value="METALLOPHOSPHOESTERASE"/>
    <property type="match status" value="1"/>
</dbReference>
<evidence type="ECO:0000256" key="6">
    <source>
        <dbReference type="ARBA" id="ARBA00032248"/>
    </source>
</evidence>
<dbReference type="InterPro" id="IPR004617">
    <property type="entry name" value="ApaH"/>
</dbReference>
<feature type="domain" description="Calcineurin-like phosphoesterase" evidence="9">
    <location>
        <begin position="1"/>
        <end position="165"/>
    </location>
</feature>
<evidence type="ECO:0000313" key="11">
    <source>
        <dbReference type="Proteomes" id="UP000317544"/>
    </source>
</evidence>
<dbReference type="EMBL" id="AP019379">
    <property type="protein sequence ID" value="BBI01128.1"/>
    <property type="molecule type" value="Genomic_DNA"/>
</dbReference>
<evidence type="ECO:0000259" key="9">
    <source>
        <dbReference type="Pfam" id="PF00149"/>
    </source>
</evidence>
<dbReference type="NCBIfam" id="NF001204">
    <property type="entry name" value="PRK00166.1"/>
    <property type="match status" value="1"/>
</dbReference>
<dbReference type="AlphaFoldDB" id="A0A455T9V5"/>
<dbReference type="GO" id="GO:0008803">
    <property type="term" value="F:bis(5'-nucleosyl)-tetraphosphatase (symmetrical) activity"/>
    <property type="evidence" value="ECO:0007669"/>
    <property type="project" value="UniProtKB-EC"/>
</dbReference>
<dbReference type="InterPro" id="IPR029052">
    <property type="entry name" value="Metallo-depent_PP-like"/>
</dbReference>
<name>A0A455T9V5_9GAMM</name>
<dbReference type="RefSeq" id="WP_158344651.1">
    <property type="nucleotide sequence ID" value="NZ_AP019379.1"/>
</dbReference>
<dbReference type="OrthoDB" id="9807890at2"/>
<evidence type="ECO:0000256" key="2">
    <source>
        <dbReference type="ARBA" id="ARBA00005419"/>
    </source>
</evidence>
<sequence>MSTYFIGDIHGCYKQLRLLLEKVKFNSVKDQLWITGDLVARGPESLQVLRYISSLKNSAKTVLGNHDLYLIKSYFTKNYTEGYISELFKAKDIEHLIYWLIKQPLLRINLEKKIILVHAGIPPQWNVETAQSCIKELELEFNNTTNIINVLNLVETNDQRIIWKKNLNKNDRLKFSINALTRMRYCFLNGDLNMLYKDYPISVKFNVKPWFLIANNIPKDFSIIFGHWASLQGKNTPQKFFALDTGCSWGEHLTIIRWEDKKTFTQPFLC</sequence>
<evidence type="ECO:0000313" key="10">
    <source>
        <dbReference type="EMBL" id="BBI01128.1"/>
    </source>
</evidence>
<gene>
    <name evidence="10" type="primary">apaH</name>
    <name evidence="10" type="ORF">BUCNMO_113</name>
</gene>
<comment type="catalytic activity">
    <reaction evidence="8">
        <text>P(1),P(4)-bis(5'-adenosyl) tetraphosphate + H2O = 2 ADP + 2 H(+)</text>
        <dbReference type="Rhea" id="RHEA:24252"/>
        <dbReference type="ChEBI" id="CHEBI:15377"/>
        <dbReference type="ChEBI" id="CHEBI:15378"/>
        <dbReference type="ChEBI" id="CHEBI:58141"/>
        <dbReference type="ChEBI" id="CHEBI:456216"/>
        <dbReference type="EC" id="3.6.1.41"/>
    </reaction>
</comment>
<keyword evidence="4" id="KW-0378">Hydrolase</keyword>
<comment type="function">
    <text evidence="1">Hydrolyzes diadenosine 5',5'''-P1,P4-tetraphosphate to yield ADP.</text>
</comment>
<proteinExistence type="inferred from homology"/>
<organism evidence="10 11">
    <name type="scientific">Buchnera aphidicola</name>
    <name type="common">Nipponaphis monzeni</name>
    <dbReference type="NCBI Taxonomy" id="2495405"/>
    <lineage>
        <taxon>Bacteria</taxon>
        <taxon>Pseudomonadati</taxon>
        <taxon>Pseudomonadota</taxon>
        <taxon>Gammaproteobacteria</taxon>
        <taxon>Enterobacterales</taxon>
        <taxon>Erwiniaceae</taxon>
        <taxon>Buchnera</taxon>
    </lineage>
</organism>
<evidence type="ECO:0000256" key="5">
    <source>
        <dbReference type="ARBA" id="ARBA00031248"/>
    </source>
</evidence>
<dbReference type="Proteomes" id="UP000317544">
    <property type="component" value="Chromosome"/>
</dbReference>
<reference evidence="10 11" key="1">
    <citation type="journal article" date="2019" name="Proc. Natl. Acad. Sci. U.S.A.">
        <title>Exaggeration and cooption of innate immunity for social defense.</title>
        <authorList>
            <person name="Kutsukake M."/>
            <person name="Moriyama M."/>
            <person name="Shigenobu S."/>
            <person name="Meng X.-Y."/>
            <person name="Nikoh N."/>
            <person name="Noda C."/>
            <person name="Kobayashi S."/>
            <person name="Fukatsu T."/>
        </authorList>
    </citation>
    <scope>NUCLEOTIDE SEQUENCE [LARGE SCALE GENOMIC DNA]</scope>
    <source>
        <strain evidence="10 11">Nmo</strain>
    </source>
</reference>
<evidence type="ECO:0000256" key="1">
    <source>
        <dbReference type="ARBA" id="ARBA00003413"/>
    </source>
</evidence>
<dbReference type="Pfam" id="PF00149">
    <property type="entry name" value="Metallophos"/>
    <property type="match status" value="1"/>
</dbReference>
<dbReference type="GO" id="GO:0005737">
    <property type="term" value="C:cytoplasm"/>
    <property type="evidence" value="ECO:0007669"/>
    <property type="project" value="TreeGrafter"/>
</dbReference>
<dbReference type="NCBIfam" id="TIGR00668">
    <property type="entry name" value="apaH"/>
    <property type="match status" value="1"/>
</dbReference>
<keyword evidence="11" id="KW-1185">Reference proteome</keyword>
<dbReference type="InterPro" id="IPR004843">
    <property type="entry name" value="Calcineurin-like_PHP"/>
</dbReference>
<dbReference type="PANTHER" id="PTHR42850:SF11">
    <property type="entry name" value="BIS(5'-NUCLEOSYL)-TETRAPHOSPHATASE [SYMMETRICAL]"/>
    <property type="match status" value="1"/>
</dbReference>
<dbReference type="GO" id="GO:0110154">
    <property type="term" value="P:RNA decapping"/>
    <property type="evidence" value="ECO:0007669"/>
    <property type="project" value="TreeGrafter"/>
</dbReference>
<accession>A0A455T9V5</accession>
<dbReference type="EC" id="3.6.1.41" evidence="3"/>
<dbReference type="SUPFAM" id="SSF56300">
    <property type="entry name" value="Metallo-dependent phosphatases"/>
    <property type="match status" value="1"/>
</dbReference>